<dbReference type="GO" id="GO:0006627">
    <property type="term" value="P:protein processing involved in protein targeting to mitochondrion"/>
    <property type="evidence" value="ECO:0007669"/>
    <property type="project" value="TreeGrafter"/>
</dbReference>
<evidence type="ECO:0000313" key="6">
    <source>
        <dbReference type="WBParaSite" id="TTAC_0000595101-mRNA-1"/>
    </source>
</evidence>
<dbReference type="Pfam" id="PF05193">
    <property type="entry name" value="Peptidase_M16_C"/>
    <property type="match status" value="1"/>
</dbReference>
<organism evidence="6">
    <name type="scientific">Hydatigena taeniaeformis</name>
    <name type="common">Feline tapeworm</name>
    <name type="synonym">Taenia taeniaeformis</name>
    <dbReference type="NCBI Taxonomy" id="6205"/>
    <lineage>
        <taxon>Eukaryota</taxon>
        <taxon>Metazoa</taxon>
        <taxon>Spiralia</taxon>
        <taxon>Lophotrochozoa</taxon>
        <taxon>Platyhelminthes</taxon>
        <taxon>Cestoda</taxon>
        <taxon>Eucestoda</taxon>
        <taxon>Cyclophyllidea</taxon>
        <taxon>Taeniidae</taxon>
        <taxon>Hydatigera</taxon>
    </lineage>
</organism>
<reference evidence="4 5" key="2">
    <citation type="submission" date="2018-11" db="EMBL/GenBank/DDBJ databases">
        <authorList>
            <consortium name="Pathogen Informatics"/>
        </authorList>
    </citation>
    <scope>NUCLEOTIDE SEQUENCE [LARGE SCALE GENOMIC DNA]</scope>
</reference>
<comment type="function">
    <text evidence="1">Substrate recognition and binding subunit of the essential mitochondrial processing protease (MPP), which cleaves the mitochondrial sequence off newly imported precursors proteins.</text>
</comment>
<dbReference type="Proteomes" id="UP000274429">
    <property type="component" value="Unassembled WGS sequence"/>
</dbReference>
<gene>
    <name evidence="4" type="ORF">TTAC_LOCUS5937</name>
</gene>
<dbReference type="PANTHER" id="PTHR11851">
    <property type="entry name" value="METALLOPROTEASE"/>
    <property type="match status" value="1"/>
</dbReference>
<dbReference type="InterPro" id="IPR050361">
    <property type="entry name" value="MPP/UQCRC_Complex"/>
</dbReference>
<evidence type="ECO:0000256" key="1">
    <source>
        <dbReference type="ARBA" id="ARBA00002123"/>
    </source>
</evidence>
<dbReference type="Gene3D" id="3.30.830.10">
    <property type="entry name" value="Metalloenzyme, LuxS/M16 peptidase-like"/>
    <property type="match status" value="1"/>
</dbReference>
<sequence>MSFALAHHWVNSAQATNHAYADAGVFGVAGSAEPANLHYLVQVLASELRYTAEAPILDEELQRAKNQLISMLLMNLEMNPVAFEDIARQVLASNEWKPPAFWVEKINAVTTEDIQNLLTRMFKSPVTLVGFGRMSKWPGLRDIQEMIAAPLQTRGTFPSLFKRFV</sequence>
<dbReference type="GO" id="GO:0005739">
    <property type="term" value="C:mitochondrion"/>
    <property type="evidence" value="ECO:0007669"/>
    <property type="project" value="TreeGrafter"/>
</dbReference>
<dbReference type="STRING" id="6205.A0A0R3WYW1"/>
<dbReference type="InterPro" id="IPR011249">
    <property type="entry name" value="Metalloenz_LuxS/M16"/>
</dbReference>
<dbReference type="InterPro" id="IPR007863">
    <property type="entry name" value="Peptidase_M16_C"/>
</dbReference>
<dbReference type="GO" id="GO:0046872">
    <property type="term" value="F:metal ion binding"/>
    <property type="evidence" value="ECO:0007669"/>
    <property type="project" value="InterPro"/>
</dbReference>
<evidence type="ECO:0000259" key="3">
    <source>
        <dbReference type="Pfam" id="PF05193"/>
    </source>
</evidence>
<protein>
    <submittedName>
        <fullName evidence="6">Peptidase_M16_C domain-containing protein</fullName>
    </submittedName>
</protein>
<feature type="domain" description="Peptidase M16 C-terminal" evidence="3">
    <location>
        <begin position="7"/>
        <end position="68"/>
    </location>
</feature>
<dbReference type="AlphaFoldDB" id="A0A0R3WYW1"/>
<name>A0A0R3WYW1_HYDTA</name>
<reference evidence="6" key="1">
    <citation type="submission" date="2017-02" db="UniProtKB">
        <authorList>
            <consortium name="WormBaseParasite"/>
        </authorList>
    </citation>
    <scope>IDENTIFICATION</scope>
</reference>
<evidence type="ECO:0000313" key="4">
    <source>
        <dbReference type="EMBL" id="VDM28008.1"/>
    </source>
</evidence>
<evidence type="ECO:0000313" key="5">
    <source>
        <dbReference type="Proteomes" id="UP000274429"/>
    </source>
</evidence>
<keyword evidence="5" id="KW-1185">Reference proteome</keyword>
<proteinExistence type="inferred from homology"/>
<dbReference type="SUPFAM" id="SSF63411">
    <property type="entry name" value="LuxS/MPP-like metallohydrolase"/>
    <property type="match status" value="1"/>
</dbReference>
<dbReference type="EMBL" id="UYWX01009833">
    <property type="protein sequence ID" value="VDM28008.1"/>
    <property type="molecule type" value="Genomic_DNA"/>
</dbReference>
<dbReference type="PANTHER" id="PTHR11851:SF49">
    <property type="entry name" value="MITOCHONDRIAL-PROCESSING PEPTIDASE SUBUNIT ALPHA"/>
    <property type="match status" value="1"/>
</dbReference>
<evidence type="ECO:0000256" key="2">
    <source>
        <dbReference type="ARBA" id="ARBA00007261"/>
    </source>
</evidence>
<accession>A0A0R3WYW1</accession>
<dbReference type="WBParaSite" id="TTAC_0000595101-mRNA-1">
    <property type="protein sequence ID" value="TTAC_0000595101-mRNA-1"/>
    <property type="gene ID" value="TTAC_0000595101"/>
</dbReference>
<comment type="similarity">
    <text evidence="2">Belongs to the peptidase M16 family.</text>
</comment>
<dbReference type="OrthoDB" id="277191at2759"/>